<reference evidence="1 4" key="2">
    <citation type="submission" date="2019-07" db="EMBL/GenBank/DDBJ databases">
        <title>Whole genome shotgun sequence of Staphylococcus arlettae NBRC 109765.</title>
        <authorList>
            <person name="Hosoyama A."/>
            <person name="Uohara A."/>
            <person name="Ohji S."/>
            <person name="Ichikawa N."/>
        </authorList>
    </citation>
    <scope>NUCLEOTIDE SEQUENCE [LARGE SCALE GENOMIC DNA]</scope>
    <source>
        <strain evidence="1 4">NBRC 109765</strain>
    </source>
</reference>
<name>A0A380CGN2_9STAP</name>
<evidence type="ECO:0000313" key="3">
    <source>
        <dbReference type="Proteomes" id="UP000254956"/>
    </source>
</evidence>
<dbReference type="STRING" id="1212545.SARL_11586"/>
<accession>A0A380CGN2</accession>
<reference evidence="2 3" key="1">
    <citation type="submission" date="2018-06" db="EMBL/GenBank/DDBJ databases">
        <authorList>
            <consortium name="Pathogen Informatics"/>
            <person name="Doyle S."/>
        </authorList>
    </citation>
    <scope>NUCLEOTIDE SEQUENCE [LARGE SCALE GENOMIC DNA]</scope>
    <source>
        <strain evidence="2 3">NCTC12413</strain>
    </source>
</reference>
<organism evidence="2 3">
    <name type="scientific">Staphylococcus arlettae</name>
    <dbReference type="NCBI Taxonomy" id="29378"/>
    <lineage>
        <taxon>Bacteria</taxon>
        <taxon>Bacillati</taxon>
        <taxon>Bacillota</taxon>
        <taxon>Bacilli</taxon>
        <taxon>Bacillales</taxon>
        <taxon>Staphylococcaceae</taxon>
        <taxon>Staphylococcus</taxon>
    </lineage>
</organism>
<dbReference type="EMBL" id="UGZE01000001">
    <property type="protein sequence ID" value="SUJ20230.1"/>
    <property type="molecule type" value="Genomic_DNA"/>
</dbReference>
<evidence type="ECO:0000313" key="1">
    <source>
        <dbReference type="EMBL" id="GEP99182.1"/>
    </source>
</evidence>
<dbReference type="AlphaFoldDB" id="A0A380CGN2"/>
<dbReference type="EMBL" id="BKAV01000001">
    <property type="protein sequence ID" value="GEP99182.1"/>
    <property type="molecule type" value="Genomic_DNA"/>
</dbReference>
<evidence type="ECO:0000313" key="2">
    <source>
        <dbReference type="EMBL" id="SUJ20230.1"/>
    </source>
</evidence>
<dbReference type="Proteomes" id="UP000254956">
    <property type="component" value="Unassembled WGS sequence"/>
</dbReference>
<protein>
    <submittedName>
        <fullName evidence="2">Putative DNA binding protein</fullName>
    </submittedName>
</protein>
<sequence length="289" mass="34136">MEKTERVLYIYTRLLHGMKLNKSELAHKLNVNERSIQRDFSDINNFIFEDDTWVDQKAKVAYDTTTAMHSLQTIPIKIRKQMIIALLYQMKETLPFIQEESYRFLKQYSLSNQHHKWYIHNLLNNFQVSKNKIFSETLIEATQCINNKFNINIHTSQNTTIYVSPLYIHYIDDNYWLTYIYNSTISSIRFSDIVKLTSTTTSYDISIMQLTNIVTIQCDNSLWHCLQNEYVILDYDSTENFKTAEVIMSQIECLSVAKRFPQKIKIISPQNYKEAYINHLTAALAHYSS</sequence>
<proteinExistence type="predicted"/>
<evidence type="ECO:0000313" key="4">
    <source>
        <dbReference type="Proteomes" id="UP000321598"/>
    </source>
</evidence>
<gene>
    <name evidence="2" type="ORF">NCTC12413_01641</name>
    <name evidence="1" type="ORF">SAR03_02200</name>
</gene>
<keyword evidence="4" id="KW-1185">Reference proteome</keyword>
<dbReference type="RefSeq" id="WP_103387943.1">
    <property type="nucleotide sequence ID" value="NZ_BKAV01000001.1"/>
</dbReference>
<dbReference type="Proteomes" id="UP000321598">
    <property type="component" value="Unassembled WGS sequence"/>
</dbReference>